<evidence type="ECO:0000256" key="3">
    <source>
        <dbReference type="ARBA" id="ARBA00022490"/>
    </source>
</evidence>
<feature type="compositionally biased region" description="Polar residues" evidence="4">
    <location>
        <begin position="149"/>
        <end position="158"/>
    </location>
</feature>
<dbReference type="GO" id="GO:0009968">
    <property type="term" value="P:negative regulation of signal transduction"/>
    <property type="evidence" value="ECO:0007669"/>
    <property type="project" value="InterPro"/>
</dbReference>
<comment type="similarity">
    <text evidence="2">Belongs to the DDIT4 family.</text>
</comment>
<dbReference type="InterPro" id="IPR038281">
    <property type="entry name" value="RTP801-like_C_sf"/>
</dbReference>
<evidence type="ECO:0000313" key="5">
    <source>
        <dbReference type="EMBL" id="KAK4313109.1"/>
    </source>
</evidence>
<dbReference type="Pfam" id="PF07809">
    <property type="entry name" value="RTP801_C"/>
    <property type="match status" value="1"/>
</dbReference>
<keyword evidence="6" id="KW-1185">Reference proteome</keyword>
<dbReference type="Gene3D" id="3.90.470.40">
    <property type="entry name" value="RTP801-like"/>
    <property type="match status" value="1"/>
</dbReference>
<dbReference type="EMBL" id="JAWZYT010001351">
    <property type="protein sequence ID" value="KAK4313109.1"/>
    <property type="molecule type" value="Genomic_DNA"/>
</dbReference>
<protein>
    <submittedName>
        <fullName evidence="5">Uncharacterized protein</fullName>
    </submittedName>
</protein>
<sequence>MFPVHATRTATYKAPMPRLDSEFYDFLEAEDEEAGSTLAKYIVTLLSKSKQLAVFHAHHHAHTAHNYIHNTQPHIATADHHPIQYYAAQEHHEHHDDNDDDNATQTSHQYSHISSSNAHFTPNMKKDEHAHASHPAHGDDNPGHDFTHTDTINNPAHTDTTHKQAHSSQEGRRGQVWLQRLLHVVPGTKPSHPPVFLPEDFISRVVRDVVRMAEGEQHGIRGCTLVLEACEGNRSVMIGKIVCDPRLATDYTITLKITLAPPPPHHTHRLLSKGVEGIYIGPGYTIEKTHHQSHTT</sequence>
<dbReference type="GO" id="GO:0032006">
    <property type="term" value="P:regulation of TOR signaling"/>
    <property type="evidence" value="ECO:0007669"/>
    <property type="project" value="TreeGrafter"/>
</dbReference>
<dbReference type="InterPro" id="IPR012918">
    <property type="entry name" value="RTP801-like"/>
</dbReference>
<accession>A0AAE1PTL9</accession>
<dbReference type="PANTHER" id="PTHR12478">
    <property type="entry name" value="DNA-DAMAGE-INDUCIBLE TRANSCRIPT 4 PROTEIN DDIT4"/>
    <property type="match status" value="1"/>
</dbReference>
<reference evidence="5" key="1">
    <citation type="submission" date="2023-11" db="EMBL/GenBank/DDBJ databases">
        <title>Genome assemblies of two species of porcelain crab, Petrolisthes cinctipes and Petrolisthes manimaculis (Anomura: Porcellanidae).</title>
        <authorList>
            <person name="Angst P."/>
        </authorList>
    </citation>
    <scope>NUCLEOTIDE SEQUENCE</scope>
    <source>
        <strain evidence="5">PB745_02</strain>
        <tissue evidence="5">Gill</tissue>
    </source>
</reference>
<dbReference type="AlphaFoldDB" id="A0AAE1PTL9"/>
<evidence type="ECO:0000256" key="2">
    <source>
        <dbReference type="ARBA" id="ARBA00010670"/>
    </source>
</evidence>
<dbReference type="GO" id="GO:0005737">
    <property type="term" value="C:cytoplasm"/>
    <property type="evidence" value="ECO:0007669"/>
    <property type="project" value="UniProtKB-SubCell"/>
</dbReference>
<dbReference type="PANTHER" id="PTHR12478:SF16">
    <property type="entry name" value="PROTEIN CHARYBDE-RELATED"/>
    <property type="match status" value="1"/>
</dbReference>
<organism evidence="5 6">
    <name type="scientific">Petrolisthes manimaculis</name>
    <dbReference type="NCBI Taxonomy" id="1843537"/>
    <lineage>
        <taxon>Eukaryota</taxon>
        <taxon>Metazoa</taxon>
        <taxon>Ecdysozoa</taxon>
        <taxon>Arthropoda</taxon>
        <taxon>Crustacea</taxon>
        <taxon>Multicrustacea</taxon>
        <taxon>Malacostraca</taxon>
        <taxon>Eumalacostraca</taxon>
        <taxon>Eucarida</taxon>
        <taxon>Decapoda</taxon>
        <taxon>Pleocyemata</taxon>
        <taxon>Anomura</taxon>
        <taxon>Galatheoidea</taxon>
        <taxon>Porcellanidae</taxon>
        <taxon>Petrolisthes</taxon>
    </lineage>
</organism>
<gene>
    <name evidence="5" type="ORF">Pmani_015534</name>
</gene>
<name>A0AAE1PTL9_9EUCA</name>
<feature type="compositionally biased region" description="Polar residues" evidence="4">
    <location>
        <begin position="103"/>
        <end position="120"/>
    </location>
</feature>
<evidence type="ECO:0000313" key="6">
    <source>
        <dbReference type="Proteomes" id="UP001292094"/>
    </source>
</evidence>
<keyword evidence="3" id="KW-0963">Cytoplasm</keyword>
<dbReference type="GO" id="GO:0006915">
    <property type="term" value="P:apoptotic process"/>
    <property type="evidence" value="ECO:0007669"/>
    <property type="project" value="TreeGrafter"/>
</dbReference>
<dbReference type="Proteomes" id="UP001292094">
    <property type="component" value="Unassembled WGS sequence"/>
</dbReference>
<comment type="caution">
    <text evidence="5">The sequence shown here is derived from an EMBL/GenBank/DDBJ whole genome shotgun (WGS) entry which is preliminary data.</text>
</comment>
<feature type="region of interest" description="Disordered" evidence="4">
    <location>
        <begin position="90"/>
        <end position="172"/>
    </location>
</feature>
<feature type="compositionally biased region" description="Basic and acidic residues" evidence="4">
    <location>
        <begin position="124"/>
        <end position="148"/>
    </location>
</feature>
<evidence type="ECO:0000256" key="4">
    <source>
        <dbReference type="SAM" id="MobiDB-lite"/>
    </source>
</evidence>
<proteinExistence type="inferred from homology"/>
<comment type="subcellular location">
    <subcellularLocation>
        <location evidence="1">Cytoplasm</location>
    </subcellularLocation>
</comment>
<evidence type="ECO:0000256" key="1">
    <source>
        <dbReference type="ARBA" id="ARBA00004496"/>
    </source>
</evidence>